<gene>
    <name evidence="4" type="ORF">Q2T42_13195</name>
</gene>
<comment type="similarity">
    <text evidence="1">Belongs to the bacterial sugar transferase family.</text>
</comment>
<keyword evidence="2" id="KW-1133">Transmembrane helix</keyword>
<protein>
    <submittedName>
        <fullName evidence="4">Sugar transferase</fullName>
        <ecNumber evidence="4">2.7.8.-</ecNumber>
    </submittedName>
</protein>
<accession>A0AA96WZY8</accession>
<dbReference type="GO" id="GO:0016780">
    <property type="term" value="F:phosphotransferase activity, for other substituted phosphate groups"/>
    <property type="evidence" value="ECO:0007669"/>
    <property type="project" value="TreeGrafter"/>
</dbReference>
<dbReference type="EC" id="2.7.8.-" evidence="4"/>
<dbReference type="PANTHER" id="PTHR30576">
    <property type="entry name" value="COLANIC BIOSYNTHESIS UDP-GLUCOSE LIPID CARRIER TRANSFERASE"/>
    <property type="match status" value="1"/>
</dbReference>
<dbReference type="AlphaFoldDB" id="A0AA96WZY8"/>
<dbReference type="Pfam" id="PF02397">
    <property type="entry name" value="Bac_transf"/>
    <property type="match status" value="1"/>
</dbReference>
<name>A0AA96WZY8_LEPBY</name>
<dbReference type="InterPro" id="IPR003362">
    <property type="entry name" value="Bact_transf"/>
</dbReference>
<reference evidence="4" key="2">
    <citation type="submission" date="2023-07" db="EMBL/GenBank/DDBJ databases">
        <authorList>
            <person name="Bai X.-H."/>
            <person name="Wang H.-H."/>
            <person name="Wang J."/>
            <person name="Ma M.-Y."/>
            <person name="Hu H.-H."/>
            <person name="Song Z.-L."/>
            <person name="Ma H.-G."/>
            <person name="Fan Y."/>
            <person name="Du C.-Y."/>
            <person name="Xu J.-C."/>
        </authorList>
    </citation>
    <scope>NUCLEOTIDE SEQUENCE</scope>
    <source>
        <strain evidence="4">CZ1</strain>
    </source>
</reference>
<organism evidence="4">
    <name type="scientific">Leptolyngbya boryana CZ1</name>
    <dbReference type="NCBI Taxonomy" id="3060204"/>
    <lineage>
        <taxon>Bacteria</taxon>
        <taxon>Bacillati</taxon>
        <taxon>Cyanobacteriota</taxon>
        <taxon>Cyanophyceae</taxon>
        <taxon>Leptolyngbyales</taxon>
        <taxon>Leptolyngbyaceae</taxon>
        <taxon>Leptolyngbya group</taxon>
        <taxon>Leptolyngbya</taxon>
    </lineage>
</organism>
<keyword evidence="4" id="KW-0808">Transferase</keyword>
<dbReference type="PANTHER" id="PTHR30576:SF10">
    <property type="entry name" value="SLL5057 PROTEIN"/>
    <property type="match status" value="1"/>
</dbReference>
<reference evidence="4" key="1">
    <citation type="journal article" date="2023" name="Plants (Basel)">
        <title>Genomic Analysis of Leptolyngbya boryana CZ1 Reveals Efficient Carbon Fixation Modules.</title>
        <authorList>
            <person name="Bai X."/>
            <person name="Wang H."/>
            <person name="Cheng W."/>
            <person name="Wang J."/>
            <person name="Ma M."/>
            <person name="Hu H."/>
            <person name="Song Z."/>
            <person name="Ma H."/>
            <person name="Fan Y."/>
            <person name="Du C."/>
            <person name="Xu J."/>
        </authorList>
    </citation>
    <scope>NUCLEOTIDE SEQUENCE</scope>
    <source>
        <strain evidence="4">CZ1</strain>
    </source>
</reference>
<dbReference type="RefSeq" id="WP_316428912.1">
    <property type="nucleotide sequence ID" value="NZ_CP130144.1"/>
</dbReference>
<feature type="domain" description="Bacterial sugar transferase" evidence="3">
    <location>
        <begin position="127"/>
        <end position="314"/>
    </location>
</feature>
<evidence type="ECO:0000313" key="4">
    <source>
        <dbReference type="EMBL" id="WNZ48780.1"/>
    </source>
</evidence>
<keyword evidence="2" id="KW-0472">Membrane</keyword>
<evidence type="ECO:0000256" key="2">
    <source>
        <dbReference type="SAM" id="Phobius"/>
    </source>
</evidence>
<keyword evidence="2" id="KW-0812">Transmembrane</keyword>
<proteinExistence type="inferred from homology"/>
<evidence type="ECO:0000256" key="1">
    <source>
        <dbReference type="ARBA" id="ARBA00006464"/>
    </source>
</evidence>
<dbReference type="EMBL" id="CP130144">
    <property type="protein sequence ID" value="WNZ48780.1"/>
    <property type="molecule type" value="Genomic_DNA"/>
</dbReference>
<evidence type="ECO:0000259" key="3">
    <source>
        <dbReference type="Pfam" id="PF02397"/>
    </source>
</evidence>
<dbReference type="NCBIfam" id="NF045514">
    <property type="entry name" value="glycotran_HepC"/>
    <property type="match status" value="1"/>
</dbReference>
<feature type="transmembrane region" description="Helical" evidence="2">
    <location>
        <begin position="132"/>
        <end position="155"/>
    </location>
</feature>
<sequence>MTTFDPLFLQETQSSTWEKSELETLRCSLYWRQQQLLVLQPPVSKAGQSSDLTQRASSIRPLRDPNWLSECLKRSTVQLVRADLDLGEPALKSWAEACESSGKALYLRLPSAAYLPHKHRGWRWGCKRVADWILAGVGLIVLSPILLVIALAIALTSPGSIFFSQWRVGKRGKLFRVLKFRTMTMNADQQHHRVMADQSIHCLHKREDDPRITAIGKWLRRYSLDELPQLINVLRGEMSLVGPRPWALYDAVRLSADMQLRLNALPGMTGAWQVSGRSTQLDLETVSQQDLDYLHNWSFRGDVQILLRTLPKVLSGFGAF</sequence>